<dbReference type="SMART" id="SM01019">
    <property type="entry name" value="B3"/>
    <property type="match status" value="2"/>
</dbReference>
<feature type="domain" description="TF-B3" evidence="7">
    <location>
        <begin position="257"/>
        <end position="356"/>
    </location>
</feature>
<keyword evidence="5" id="KW-0539">Nucleus</keyword>
<organism evidence="8 9">
    <name type="scientific">Dillenia turbinata</name>
    <dbReference type="NCBI Taxonomy" id="194707"/>
    <lineage>
        <taxon>Eukaryota</taxon>
        <taxon>Viridiplantae</taxon>
        <taxon>Streptophyta</taxon>
        <taxon>Embryophyta</taxon>
        <taxon>Tracheophyta</taxon>
        <taxon>Spermatophyta</taxon>
        <taxon>Magnoliopsida</taxon>
        <taxon>eudicotyledons</taxon>
        <taxon>Gunneridae</taxon>
        <taxon>Pentapetalae</taxon>
        <taxon>Dilleniales</taxon>
        <taxon>Dilleniaceae</taxon>
        <taxon>Dillenia</taxon>
    </lineage>
</organism>
<dbReference type="EMBL" id="JBAMMX010000022">
    <property type="protein sequence ID" value="KAK6917944.1"/>
    <property type="molecule type" value="Genomic_DNA"/>
</dbReference>
<dbReference type="GO" id="GO:0003677">
    <property type="term" value="F:DNA binding"/>
    <property type="evidence" value="ECO:0007669"/>
    <property type="project" value="UniProtKB-KW"/>
</dbReference>
<evidence type="ECO:0000313" key="9">
    <source>
        <dbReference type="Proteomes" id="UP001370490"/>
    </source>
</evidence>
<dbReference type="InterPro" id="IPR015300">
    <property type="entry name" value="DNA-bd_pseudobarrel_sf"/>
</dbReference>
<feature type="non-terminal residue" evidence="8">
    <location>
        <position position="1"/>
    </location>
</feature>
<reference evidence="8 9" key="1">
    <citation type="submission" date="2023-12" db="EMBL/GenBank/DDBJ databases">
        <title>A high-quality genome assembly for Dillenia turbinata (Dilleniales).</title>
        <authorList>
            <person name="Chanderbali A."/>
        </authorList>
    </citation>
    <scope>NUCLEOTIDE SEQUENCE [LARGE SCALE GENOMIC DNA]</scope>
    <source>
        <strain evidence="8">LSX21</strain>
        <tissue evidence="8">Leaf</tissue>
    </source>
</reference>
<dbReference type="PROSITE" id="PS50863">
    <property type="entry name" value="B3"/>
    <property type="match status" value="2"/>
</dbReference>
<evidence type="ECO:0000313" key="8">
    <source>
        <dbReference type="EMBL" id="KAK6917944.1"/>
    </source>
</evidence>
<evidence type="ECO:0000256" key="5">
    <source>
        <dbReference type="ARBA" id="ARBA00023242"/>
    </source>
</evidence>
<dbReference type="AlphaFoldDB" id="A0AAN8URR6"/>
<evidence type="ECO:0000256" key="6">
    <source>
        <dbReference type="SAM" id="Coils"/>
    </source>
</evidence>
<keyword evidence="4" id="KW-0804">Transcription</keyword>
<feature type="coiled-coil region" evidence="6">
    <location>
        <begin position="129"/>
        <end position="156"/>
    </location>
</feature>
<comment type="caution">
    <text evidence="8">The sequence shown here is derived from an EMBL/GenBank/DDBJ whole genome shotgun (WGS) entry which is preliminary data.</text>
</comment>
<protein>
    <submittedName>
        <fullName evidence="8">B3 DNA binding domain</fullName>
    </submittedName>
</protein>
<dbReference type="CDD" id="cd10017">
    <property type="entry name" value="B3_DNA"/>
    <property type="match status" value="2"/>
</dbReference>
<keyword evidence="2" id="KW-0805">Transcription regulation</keyword>
<sequence length="359" mass="41398">CVPPAFLRHFGGIVPKKVIFKDMKKKLYNVYVEKVKRDFYFLDGWEEFVNDQPIELGDFLVFKYNRHAAFDVKIFGTNGCKKKLSVDSEKPSQSEEAVDGTSRLKVNELVPMEKANIFEETEVVSISDGEGKEDEKEEEEKAIEKLKEVKEEDDDDDEEQGLRVNKRTFVLKRKFNPTLFSDDVCRVKGATIRFLSSIVPIRTSSLARLLVTDDHQSAEGPWVHPTCQNARSMKAAAITDEQYKLLREAGIVIPRCPHFLASNYANKRKYQLTIPKYLIQKHNIGMNRDIVFRDENGKHWPTQIQFGADGRTKVTYGWRRFCEEHNLCSNDKCLLELVISSENRCSEIRAQIFHARAVP</sequence>
<evidence type="ECO:0000256" key="3">
    <source>
        <dbReference type="ARBA" id="ARBA00023125"/>
    </source>
</evidence>
<comment type="subcellular location">
    <subcellularLocation>
        <location evidence="1">Nucleus</location>
    </subcellularLocation>
</comment>
<dbReference type="PANTHER" id="PTHR31920:SF135">
    <property type="entry name" value="B3 DOMAIN-CONTAINING PROTEIN OS03G0621600-RELATED"/>
    <property type="match status" value="1"/>
</dbReference>
<keyword evidence="6" id="KW-0175">Coiled coil</keyword>
<accession>A0AAN8URR6</accession>
<dbReference type="Proteomes" id="UP001370490">
    <property type="component" value="Unassembled WGS sequence"/>
</dbReference>
<evidence type="ECO:0000256" key="2">
    <source>
        <dbReference type="ARBA" id="ARBA00023015"/>
    </source>
</evidence>
<keyword evidence="9" id="KW-1185">Reference proteome</keyword>
<proteinExistence type="predicted"/>
<dbReference type="Pfam" id="PF02362">
    <property type="entry name" value="B3"/>
    <property type="match status" value="2"/>
</dbReference>
<dbReference type="InterPro" id="IPR003340">
    <property type="entry name" value="B3_DNA-bd"/>
</dbReference>
<evidence type="ECO:0000256" key="1">
    <source>
        <dbReference type="ARBA" id="ARBA00004123"/>
    </source>
</evidence>
<evidence type="ECO:0000256" key="4">
    <source>
        <dbReference type="ARBA" id="ARBA00023163"/>
    </source>
</evidence>
<gene>
    <name evidence="8" type="ORF">RJ641_016366</name>
</gene>
<dbReference type="GO" id="GO:0005634">
    <property type="term" value="C:nucleus"/>
    <property type="evidence" value="ECO:0007669"/>
    <property type="project" value="UniProtKB-SubCell"/>
</dbReference>
<dbReference type="InterPro" id="IPR050655">
    <property type="entry name" value="Plant_B3_domain"/>
</dbReference>
<keyword evidence="3" id="KW-0238">DNA-binding</keyword>
<name>A0AAN8URR6_9MAGN</name>
<dbReference type="PANTHER" id="PTHR31920">
    <property type="entry name" value="B3 DOMAIN-CONTAINING"/>
    <property type="match status" value="1"/>
</dbReference>
<dbReference type="Gene3D" id="2.40.330.10">
    <property type="entry name" value="DNA-binding pseudobarrel domain"/>
    <property type="match status" value="2"/>
</dbReference>
<dbReference type="SUPFAM" id="SSF101936">
    <property type="entry name" value="DNA-binding pseudobarrel domain"/>
    <property type="match status" value="2"/>
</dbReference>
<evidence type="ECO:0000259" key="7">
    <source>
        <dbReference type="PROSITE" id="PS50863"/>
    </source>
</evidence>
<feature type="domain" description="TF-B3" evidence="7">
    <location>
        <begin position="1"/>
        <end position="78"/>
    </location>
</feature>